<feature type="transmembrane region" description="Helical" evidence="6">
    <location>
        <begin position="155"/>
        <end position="178"/>
    </location>
</feature>
<feature type="transmembrane region" description="Helical" evidence="6">
    <location>
        <begin position="321"/>
        <end position="339"/>
    </location>
</feature>
<name>A0A2I8F6R6_9BURK</name>
<dbReference type="InterPro" id="IPR011701">
    <property type="entry name" value="MFS"/>
</dbReference>
<feature type="transmembrane region" description="Helical" evidence="6">
    <location>
        <begin position="291"/>
        <end position="309"/>
    </location>
</feature>
<dbReference type="OrthoDB" id="5441967at2"/>
<dbReference type="KEGG" id="pter:C2L65_45105"/>
<dbReference type="PANTHER" id="PTHR43791:SF36">
    <property type="entry name" value="TRANSPORTER, PUTATIVE (AFU_ORTHOLOGUE AFUA_6G08340)-RELATED"/>
    <property type="match status" value="1"/>
</dbReference>
<evidence type="ECO:0000256" key="5">
    <source>
        <dbReference type="ARBA" id="ARBA00023136"/>
    </source>
</evidence>
<sequence length="438" mass="47531">MSTSSLKASTGELEHDTQTGRSLYRKLTLRFAPFLCLCFFAAFLDRVNVGIAKLQMLDSLGFSETVYGLGAGLFFVGYILFEVPSNLILDKVGARFWIARIMVTWGILSGLTMFVKTPGQFYTVRFLLGLAEAGFLPGALLYLTYWFPDARRGRIVALFMVGLPMSSLLGAPLSGWILSYFNGVHGLQGWQWLFFLEALPSVVLGILVYIFLPGNYDNARFLTSAEIARLKRDIGTDQEEKKGHQLGQAFKDPKVWAVGYLDLCILLCFYSISFWMPTMLREAGVRSTGEIGALMAIPNALAVAMVLVTGISSDRFRERRWHVAVPLLCSALGLIASAFCSGSAFATVLVLSIANAGAAAAMPVVWSLPSTFLKGTAAAAGIAFACSIANLGGFASTYFLGWMKDQTHSMSAGVITFGVCLLAGCALALVMPKRIVNR</sequence>
<dbReference type="GO" id="GO:0005886">
    <property type="term" value="C:plasma membrane"/>
    <property type="evidence" value="ECO:0007669"/>
    <property type="project" value="TreeGrafter"/>
</dbReference>
<feature type="transmembrane region" description="Helical" evidence="6">
    <location>
        <begin position="121"/>
        <end position="143"/>
    </location>
</feature>
<evidence type="ECO:0000256" key="4">
    <source>
        <dbReference type="ARBA" id="ARBA00022989"/>
    </source>
</evidence>
<evidence type="ECO:0000256" key="1">
    <source>
        <dbReference type="ARBA" id="ARBA00004141"/>
    </source>
</evidence>
<evidence type="ECO:0000256" key="6">
    <source>
        <dbReference type="SAM" id="Phobius"/>
    </source>
</evidence>
<dbReference type="EMBL" id="CP026114">
    <property type="protein sequence ID" value="AUT66754.1"/>
    <property type="molecule type" value="Genomic_DNA"/>
</dbReference>
<feature type="transmembrane region" description="Helical" evidence="6">
    <location>
        <begin position="378"/>
        <end position="400"/>
    </location>
</feature>
<feature type="transmembrane region" description="Helical" evidence="6">
    <location>
        <begin position="345"/>
        <end position="366"/>
    </location>
</feature>
<keyword evidence="5 6" id="KW-0472">Membrane</keyword>
<feature type="transmembrane region" description="Helical" evidence="6">
    <location>
        <begin position="96"/>
        <end position="115"/>
    </location>
</feature>
<feature type="transmembrane region" description="Helical" evidence="6">
    <location>
        <begin position="65"/>
        <end position="84"/>
    </location>
</feature>
<dbReference type="RefSeq" id="WP_042309033.1">
    <property type="nucleotide sequence ID" value="NZ_CP026114.1"/>
</dbReference>
<proteinExistence type="predicted"/>
<dbReference type="Pfam" id="PF07690">
    <property type="entry name" value="MFS_1"/>
    <property type="match status" value="1"/>
</dbReference>
<feature type="transmembrane region" description="Helical" evidence="6">
    <location>
        <begin position="255"/>
        <end position="276"/>
    </location>
</feature>
<dbReference type="Proteomes" id="UP000243502">
    <property type="component" value="Chromosome 4"/>
</dbReference>
<evidence type="ECO:0000256" key="3">
    <source>
        <dbReference type="ARBA" id="ARBA00022692"/>
    </source>
</evidence>
<dbReference type="FunFam" id="1.20.1250.20:FF:000018">
    <property type="entry name" value="MFS transporter permease"/>
    <property type="match status" value="1"/>
</dbReference>
<dbReference type="PROSITE" id="PS50850">
    <property type="entry name" value="MFS"/>
    <property type="match status" value="1"/>
</dbReference>
<evidence type="ECO:0000259" key="7">
    <source>
        <dbReference type="PROSITE" id="PS50850"/>
    </source>
</evidence>
<dbReference type="SUPFAM" id="SSF103473">
    <property type="entry name" value="MFS general substrate transporter"/>
    <property type="match status" value="1"/>
</dbReference>
<dbReference type="AlphaFoldDB" id="A0A2I8F6R6"/>
<dbReference type="CDD" id="cd17319">
    <property type="entry name" value="MFS_ExuT_GudP_like"/>
    <property type="match status" value="1"/>
</dbReference>
<organism evidence="8 9">
    <name type="scientific">Paraburkholderia terrae</name>
    <dbReference type="NCBI Taxonomy" id="311230"/>
    <lineage>
        <taxon>Bacteria</taxon>
        <taxon>Pseudomonadati</taxon>
        <taxon>Pseudomonadota</taxon>
        <taxon>Betaproteobacteria</taxon>
        <taxon>Burkholderiales</taxon>
        <taxon>Burkholderiaceae</taxon>
        <taxon>Paraburkholderia</taxon>
    </lineage>
</organism>
<dbReference type="GO" id="GO:0022857">
    <property type="term" value="F:transmembrane transporter activity"/>
    <property type="evidence" value="ECO:0007669"/>
    <property type="project" value="InterPro"/>
</dbReference>
<dbReference type="InterPro" id="IPR020846">
    <property type="entry name" value="MFS_dom"/>
</dbReference>
<accession>A0A2I8F6R6</accession>
<gene>
    <name evidence="8" type="ORF">C2L65_45105</name>
</gene>
<dbReference type="PANTHER" id="PTHR43791">
    <property type="entry name" value="PERMEASE-RELATED"/>
    <property type="match status" value="1"/>
</dbReference>
<dbReference type="Gene3D" id="1.20.1250.20">
    <property type="entry name" value="MFS general substrate transporter like domains"/>
    <property type="match status" value="2"/>
</dbReference>
<evidence type="ECO:0000313" key="9">
    <source>
        <dbReference type="Proteomes" id="UP000243502"/>
    </source>
</evidence>
<reference evidence="8 9" key="1">
    <citation type="submission" date="2018-01" db="EMBL/GenBank/DDBJ databases">
        <title>Species boundaries and ecological features among Paraburkholderia terrae DSMZ17804T, P. hospita DSMZ17164T and P. caribensis DSMZ13236T.</title>
        <authorList>
            <person name="Pratama A.A."/>
        </authorList>
    </citation>
    <scope>NUCLEOTIDE SEQUENCE [LARGE SCALE GENOMIC DNA]</scope>
    <source>
        <strain evidence="8 9">DSM 17804</strain>
    </source>
</reference>
<keyword evidence="3 6" id="KW-0812">Transmembrane</keyword>
<evidence type="ECO:0000256" key="2">
    <source>
        <dbReference type="ARBA" id="ARBA00022448"/>
    </source>
</evidence>
<evidence type="ECO:0000313" key="8">
    <source>
        <dbReference type="EMBL" id="AUT66754.1"/>
    </source>
</evidence>
<feature type="transmembrane region" description="Helical" evidence="6">
    <location>
        <begin position="27"/>
        <end position="45"/>
    </location>
</feature>
<keyword evidence="4 6" id="KW-1133">Transmembrane helix</keyword>
<feature type="transmembrane region" description="Helical" evidence="6">
    <location>
        <begin position="190"/>
        <end position="212"/>
    </location>
</feature>
<keyword evidence="2" id="KW-0813">Transport</keyword>
<protein>
    <submittedName>
        <fullName evidence="8">MFS transporter</fullName>
    </submittedName>
</protein>
<comment type="subcellular location">
    <subcellularLocation>
        <location evidence="1">Membrane</location>
        <topology evidence="1">Multi-pass membrane protein</topology>
    </subcellularLocation>
</comment>
<feature type="domain" description="Major facilitator superfamily (MFS) profile" evidence="7">
    <location>
        <begin position="31"/>
        <end position="436"/>
    </location>
</feature>
<dbReference type="InterPro" id="IPR036259">
    <property type="entry name" value="MFS_trans_sf"/>
</dbReference>
<feature type="transmembrane region" description="Helical" evidence="6">
    <location>
        <begin position="412"/>
        <end position="431"/>
    </location>
</feature>